<evidence type="ECO:0000259" key="1">
    <source>
        <dbReference type="Pfam" id="PF25597"/>
    </source>
</evidence>
<organism evidence="2 3">
    <name type="scientific">Mucuna pruriens</name>
    <name type="common">Velvet bean</name>
    <name type="synonym">Dolichos pruriens</name>
    <dbReference type="NCBI Taxonomy" id="157652"/>
    <lineage>
        <taxon>Eukaryota</taxon>
        <taxon>Viridiplantae</taxon>
        <taxon>Streptophyta</taxon>
        <taxon>Embryophyta</taxon>
        <taxon>Tracheophyta</taxon>
        <taxon>Spermatophyta</taxon>
        <taxon>Magnoliopsida</taxon>
        <taxon>eudicotyledons</taxon>
        <taxon>Gunneridae</taxon>
        <taxon>Pentapetalae</taxon>
        <taxon>rosids</taxon>
        <taxon>fabids</taxon>
        <taxon>Fabales</taxon>
        <taxon>Fabaceae</taxon>
        <taxon>Papilionoideae</taxon>
        <taxon>50 kb inversion clade</taxon>
        <taxon>NPAAA clade</taxon>
        <taxon>indigoferoid/millettioid clade</taxon>
        <taxon>Phaseoleae</taxon>
        <taxon>Mucuna</taxon>
    </lineage>
</organism>
<feature type="domain" description="Retroviral polymerase SH3-like" evidence="1">
    <location>
        <begin position="51"/>
        <end position="88"/>
    </location>
</feature>
<sequence>MKGKGSFNIFCLVPQSIWILDSRLTTLSLYIGLYNDLHLPKLANNLDNFQNTHRRNLDPRVVKCGFIGNLSNKKGFKCYHPLSRRVFIPNGCYFS</sequence>
<protein>
    <recommendedName>
        <fullName evidence="1">Retroviral polymerase SH3-like domain-containing protein</fullName>
    </recommendedName>
</protein>
<name>A0A371H402_MUCPR</name>
<dbReference type="EMBL" id="QJKJ01003636">
    <property type="protein sequence ID" value="RDX97517.1"/>
    <property type="molecule type" value="Genomic_DNA"/>
</dbReference>
<proteinExistence type="predicted"/>
<accession>A0A371H402</accession>
<comment type="caution">
    <text evidence="2">The sequence shown here is derived from an EMBL/GenBank/DDBJ whole genome shotgun (WGS) entry which is preliminary data.</text>
</comment>
<reference evidence="2" key="1">
    <citation type="submission" date="2018-05" db="EMBL/GenBank/DDBJ databases">
        <title>Draft genome of Mucuna pruriens seed.</title>
        <authorList>
            <person name="Nnadi N.E."/>
            <person name="Vos R."/>
            <person name="Hasami M.H."/>
            <person name="Devisetty U.K."/>
            <person name="Aguiy J.C."/>
        </authorList>
    </citation>
    <scope>NUCLEOTIDE SEQUENCE [LARGE SCALE GENOMIC DNA]</scope>
    <source>
        <strain evidence="2">JCA_2017</strain>
    </source>
</reference>
<gene>
    <name evidence="2" type="ORF">CR513_19708</name>
</gene>
<dbReference type="InterPro" id="IPR057670">
    <property type="entry name" value="SH3_retrovirus"/>
</dbReference>
<dbReference type="AlphaFoldDB" id="A0A371H402"/>
<feature type="non-terminal residue" evidence="2">
    <location>
        <position position="1"/>
    </location>
</feature>
<evidence type="ECO:0000313" key="3">
    <source>
        <dbReference type="Proteomes" id="UP000257109"/>
    </source>
</evidence>
<keyword evidence="3" id="KW-1185">Reference proteome</keyword>
<dbReference type="Proteomes" id="UP000257109">
    <property type="component" value="Unassembled WGS sequence"/>
</dbReference>
<dbReference type="OrthoDB" id="2663223at2759"/>
<dbReference type="Pfam" id="PF25597">
    <property type="entry name" value="SH3_retrovirus"/>
    <property type="match status" value="1"/>
</dbReference>
<evidence type="ECO:0000313" key="2">
    <source>
        <dbReference type="EMBL" id="RDX97517.1"/>
    </source>
</evidence>